<dbReference type="InterPro" id="IPR000600">
    <property type="entry name" value="ROK"/>
</dbReference>
<dbReference type="Gene3D" id="1.10.10.10">
    <property type="entry name" value="Winged helix-like DNA-binding domain superfamily/Winged helix DNA-binding domain"/>
    <property type="match status" value="1"/>
</dbReference>
<dbReference type="eggNOG" id="COG1846">
    <property type="taxonomic scope" value="Bacteria"/>
</dbReference>
<protein>
    <submittedName>
        <fullName evidence="3">ROK family protein</fullName>
        <ecNumber evidence="3">2.7.1.2</ecNumber>
    </submittedName>
</protein>
<comment type="caution">
    <text evidence="3">The sequence shown here is derived from an EMBL/GenBank/DDBJ whole genome shotgun (WGS) entry which is preliminary data.</text>
</comment>
<dbReference type="SUPFAM" id="SSF53067">
    <property type="entry name" value="Actin-like ATPase domain"/>
    <property type="match status" value="1"/>
</dbReference>
<dbReference type="GO" id="GO:0003700">
    <property type="term" value="F:DNA-binding transcription factor activity"/>
    <property type="evidence" value="ECO:0007669"/>
    <property type="project" value="InterPro"/>
</dbReference>
<evidence type="ECO:0000313" key="4">
    <source>
        <dbReference type="Proteomes" id="UP000029072"/>
    </source>
</evidence>
<evidence type="ECO:0000259" key="2">
    <source>
        <dbReference type="Pfam" id="PF12802"/>
    </source>
</evidence>
<dbReference type="PANTHER" id="PTHR18964:SF173">
    <property type="entry name" value="GLUCOKINASE"/>
    <property type="match status" value="1"/>
</dbReference>
<feature type="domain" description="HTH marR-type" evidence="2">
    <location>
        <begin position="22"/>
        <end position="70"/>
    </location>
</feature>
<dbReference type="InterPro" id="IPR036390">
    <property type="entry name" value="WH_DNA-bd_sf"/>
</dbReference>
<dbReference type="EMBL" id="JGYS01000001">
    <property type="protein sequence ID" value="KFI56605.1"/>
    <property type="molecule type" value="Genomic_DNA"/>
</dbReference>
<keyword evidence="3" id="KW-0808">Transferase</keyword>
<dbReference type="InterPro" id="IPR000835">
    <property type="entry name" value="HTH_MarR-typ"/>
</dbReference>
<dbReference type="Proteomes" id="UP000029072">
    <property type="component" value="Unassembled WGS sequence"/>
</dbReference>
<proteinExistence type="inferred from homology"/>
<dbReference type="Gene3D" id="3.30.420.40">
    <property type="match status" value="2"/>
</dbReference>
<dbReference type="RefSeq" id="WP_043163642.1">
    <property type="nucleotide sequence ID" value="NZ_JDUV01000001.1"/>
</dbReference>
<dbReference type="STRING" id="1437609.BCAL_0204"/>
<dbReference type="InterPro" id="IPR043129">
    <property type="entry name" value="ATPase_NBD"/>
</dbReference>
<name>A0A087ACV5_9BIFI</name>
<dbReference type="AlphaFoldDB" id="A0A087ACV5"/>
<evidence type="ECO:0000256" key="1">
    <source>
        <dbReference type="ARBA" id="ARBA00006479"/>
    </source>
</evidence>
<sequence length="398" mass="41712">MTRRLFGSQTSLREANRANLMDSLHRFGAMTQVELAEVTGLSTATVSTLVHQLVDEGLLETKGTTRNGRRATLVALARHQGMGIGLWVERRQLTLVFVDFSKSIIAKHVLPLAFGHKADTTLERAMVLINETLNNIDADANEIVGIGVAVAAPVATTDHMIAIPGILPGWDGVDIASPLKTAFNCPVYVDNDANLSAFCEARMGVAPGRRNFVYIGTGDGVGAGIMIGGAILHGVTGLAGEIGHIQIDPLGSICACGNRGCLNTVVSENRLVQLLSVTHGNMTLEDLVAKANDGDPGCRRVISDAAIRIGQVVADLCISVDPEIVVLGGKLALAGETFSQPFDEALQRMLFPDAVSPIEVRVSAHPIDGAALGGALVAIEYSDRNPVASATSATAAAQ</sequence>
<comment type="similarity">
    <text evidence="1">Belongs to the ROK (NagC/XylR) family.</text>
</comment>
<dbReference type="EC" id="2.7.1.2" evidence="3"/>
<organism evidence="3 4">
    <name type="scientific">Bifidobacterium callitrichos DSM 23973</name>
    <dbReference type="NCBI Taxonomy" id="1437609"/>
    <lineage>
        <taxon>Bacteria</taxon>
        <taxon>Bacillati</taxon>
        <taxon>Actinomycetota</taxon>
        <taxon>Actinomycetes</taxon>
        <taxon>Bifidobacteriales</taxon>
        <taxon>Bifidobacteriaceae</taxon>
        <taxon>Bifidobacterium</taxon>
    </lineage>
</organism>
<dbReference type="InterPro" id="IPR011991">
    <property type="entry name" value="ArsR-like_HTH"/>
</dbReference>
<dbReference type="InterPro" id="IPR036388">
    <property type="entry name" value="WH-like_DNA-bd_sf"/>
</dbReference>
<gene>
    <name evidence="3" type="ORF">BCAL_0204</name>
</gene>
<dbReference type="OrthoDB" id="3189808at2"/>
<dbReference type="PANTHER" id="PTHR18964">
    <property type="entry name" value="ROK (REPRESSOR, ORF, KINASE) FAMILY"/>
    <property type="match status" value="1"/>
</dbReference>
<evidence type="ECO:0000313" key="3">
    <source>
        <dbReference type="EMBL" id="KFI56605.1"/>
    </source>
</evidence>
<dbReference type="Pfam" id="PF12802">
    <property type="entry name" value="MarR_2"/>
    <property type="match status" value="1"/>
</dbReference>
<dbReference type="Pfam" id="PF00480">
    <property type="entry name" value="ROK"/>
    <property type="match status" value="1"/>
</dbReference>
<reference evidence="3 4" key="1">
    <citation type="submission" date="2014-03" db="EMBL/GenBank/DDBJ databases">
        <title>Genomics of Bifidobacteria.</title>
        <authorList>
            <person name="Ventura M."/>
            <person name="Milani C."/>
            <person name="Lugli G.A."/>
        </authorList>
    </citation>
    <scope>NUCLEOTIDE SEQUENCE [LARGE SCALE GENOMIC DNA]</scope>
    <source>
        <strain evidence="3 4">DSM 23973</strain>
    </source>
</reference>
<dbReference type="eggNOG" id="COG1940">
    <property type="taxonomic scope" value="Bacteria"/>
</dbReference>
<dbReference type="SUPFAM" id="SSF46785">
    <property type="entry name" value="Winged helix' DNA-binding domain"/>
    <property type="match status" value="1"/>
</dbReference>
<dbReference type="CDD" id="cd00090">
    <property type="entry name" value="HTH_ARSR"/>
    <property type="match status" value="1"/>
</dbReference>
<accession>A0A087ACV5</accession>
<dbReference type="GO" id="GO:0004340">
    <property type="term" value="F:glucokinase activity"/>
    <property type="evidence" value="ECO:0007669"/>
    <property type="project" value="UniProtKB-EC"/>
</dbReference>